<comment type="caution">
    <text evidence="1">The sequence shown here is derived from an EMBL/GenBank/DDBJ whole genome shotgun (WGS) entry which is preliminary data.</text>
</comment>
<dbReference type="RefSeq" id="WP_345193264.1">
    <property type="nucleotide sequence ID" value="NZ_BAABFL010000025.1"/>
</dbReference>
<dbReference type="EMBL" id="BAABFL010000025">
    <property type="protein sequence ID" value="GAA4648077.1"/>
    <property type="molecule type" value="Genomic_DNA"/>
</dbReference>
<proteinExistence type="predicted"/>
<evidence type="ECO:0000313" key="2">
    <source>
        <dbReference type="Proteomes" id="UP001500604"/>
    </source>
</evidence>
<organism evidence="1 2">
    <name type="scientific">Kistimonas scapharcae</name>
    <dbReference type="NCBI Taxonomy" id="1036133"/>
    <lineage>
        <taxon>Bacteria</taxon>
        <taxon>Pseudomonadati</taxon>
        <taxon>Pseudomonadota</taxon>
        <taxon>Gammaproteobacteria</taxon>
        <taxon>Oceanospirillales</taxon>
        <taxon>Endozoicomonadaceae</taxon>
        <taxon>Kistimonas</taxon>
    </lineage>
</organism>
<name>A0ABP8UZU1_9GAMM</name>
<gene>
    <name evidence="1" type="ORF">GCM10023116_03410</name>
</gene>
<reference evidence="2" key="1">
    <citation type="journal article" date="2019" name="Int. J. Syst. Evol. Microbiol.">
        <title>The Global Catalogue of Microorganisms (GCM) 10K type strain sequencing project: providing services to taxonomists for standard genome sequencing and annotation.</title>
        <authorList>
            <consortium name="The Broad Institute Genomics Platform"/>
            <consortium name="The Broad Institute Genome Sequencing Center for Infectious Disease"/>
            <person name="Wu L."/>
            <person name="Ma J."/>
        </authorList>
    </citation>
    <scope>NUCLEOTIDE SEQUENCE [LARGE SCALE GENOMIC DNA]</scope>
    <source>
        <strain evidence="2">JCM 17805</strain>
    </source>
</reference>
<accession>A0ABP8UZU1</accession>
<evidence type="ECO:0000313" key="1">
    <source>
        <dbReference type="EMBL" id="GAA4648077.1"/>
    </source>
</evidence>
<keyword evidence="2" id="KW-1185">Reference proteome</keyword>
<protein>
    <submittedName>
        <fullName evidence="1">Uncharacterized protein</fullName>
    </submittedName>
</protein>
<dbReference type="Proteomes" id="UP001500604">
    <property type="component" value="Unassembled WGS sequence"/>
</dbReference>
<sequence>MAKTTQTKLADAFKNLVSKTAEMRVNNHRVVNGSVECIGGWKLTLTLDNGNTLTIDDKALGRMTFEKGDFLLSEKDKDKNEQHYQIAFYTMKKEIPRHL</sequence>